<keyword evidence="5" id="KW-1185">Reference proteome</keyword>
<dbReference type="InterPro" id="IPR011483">
    <property type="entry name" value="Sde182_NH-like"/>
</dbReference>
<evidence type="ECO:0000313" key="5">
    <source>
        <dbReference type="Proteomes" id="UP000024547"/>
    </source>
</evidence>
<comment type="caution">
    <text evidence="4">The sequence shown here is derived from an EMBL/GenBank/DDBJ whole genome shotgun (WGS) entry which is preliminary data.</text>
</comment>
<feature type="signal peptide" evidence="1">
    <location>
        <begin position="1"/>
        <end position="19"/>
    </location>
</feature>
<accession>A0A059E1L1</accession>
<gene>
    <name evidence="4" type="ORF">HY36_16705</name>
</gene>
<dbReference type="Gene3D" id="3.90.245.10">
    <property type="entry name" value="Ribonucleoside hydrolase-like"/>
    <property type="match status" value="1"/>
</dbReference>
<feature type="domain" description="Cellulose-binding Sde182 nucleoside hydrolase-like" evidence="2">
    <location>
        <begin position="46"/>
        <end position="303"/>
    </location>
</feature>
<proteinExistence type="predicted"/>
<dbReference type="PATRIC" id="fig|1280948.3.peg.1870"/>
<reference evidence="4 5" key="1">
    <citation type="journal article" date="2014" name="Antonie Van Leeuwenhoek">
        <title>Hyphomonas beringensis sp. nov. and Hyphomonas chukchiensis sp. nov., isolated from surface seawater of the Bering Sea and Chukchi Sea.</title>
        <authorList>
            <person name="Li C."/>
            <person name="Lai Q."/>
            <person name="Li G."/>
            <person name="Dong C."/>
            <person name="Wang J."/>
            <person name="Liao Y."/>
            <person name="Shao Z."/>
        </authorList>
    </citation>
    <scope>NUCLEOTIDE SEQUENCE [LARGE SCALE GENOMIC DNA]</scope>
    <source>
        <strain evidence="4 5">22II1-22F38</strain>
    </source>
</reference>
<evidence type="ECO:0000259" key="2">
    <source>
        <dbReference type="Pfam" id="PF07632"/>
    </source>
</evidence>
<dbReference type="EMBL" id="AWFH01000014">
    <property type="protein sequence ID" value="KCZ61412.1"/>
    <property type="molecule type" value="Genomic_DNA"/>
</dbReference>
<dbReference type="InterPro" id="IPR036452">
    <property type="entry name" value="Ribo_hydro-like"/>
</dbReference>
<evidence type="ECO:0000256" key="1">
    <source>
        <dbReference type="SAM" id="SignalP"/>
    </source>
</evidence>
<dbReference type="GO" id="GO:0016799">
    <property type="term" value="F:hydrolase activity, hydrolyzing N-glycosyl compounds"/>
    <property type="evidence" value="ECO:0007669"/>
    <property type="project" value="InterPro"/>
</dbReference>
<feature type="chain" id="PRO_5001571582" description="DUF1593 domain-containing protein" evidence="1">
    <location>
        <begin position="20"/>
        <end position="497"/>
    </location>
</feature>
<keyword evidence="1" id="KW-0732">Signal</keyword>
<dbReference type="InterPro" id="IPR048527">
    <property type="entry name" value="Sde182_C"/>
</dbReference>
<sequence length="497" mass="54804">MVKRILAGMVGLASGLALGGCNAMGEALPTAAPLEAPTEAALEQHRVVILTDMEADPDDTQSLIRLLLYANEIDIRALVATTSIWKQENLRPDSIRATLGKYGEVYDTLSQHAPNYPTEAELQGLVMNGQPGYGMESVGTGQSTEGSEAIIRLLEEEDARPLWISVWGGANTLAQALHDIRETRSEAEAARMISKLRVYTISDQDDSGIWIRREFPDLFYIVSPGKYDLSTWTAITRSFPGFEDHISNQWIAENIQQDHGPLGAHYPDVVWGMEGDTPAYLSLIPNGLNVPDHPDWGGWGGRYELYTPSADEIGVGPGKLGSGGVPLEPEPRPIWTNATDTYTPWVPQKDGRAIGPSDETYEGNKVTLLRWKSDFQRDFAARMDWTISDYEDANHPPVVKLAHEARLTAKSGKHIGLDAFGTYDPDGDSLSYHWFNYAEAGTLEAPIDMGHAVNDFDVWFKLPEVEQTETAHFIVKVTDKGTPALTRYARVIVTIVP</sequence>
<dbReference type="SUPFAM" id="SSF53590">
    <property type="entry name" value="Nucleoside hydrolase"/>
    <property type="match status" value="1"/>
</dbReference>
<dbReference type="InterPro" id="IPR013783">
    <property type="entry name" value="Ig-like_fold"/>
</dbReference>
<dbReference type="PROSITE" id="PS51257">
    <property type="entry name" value="PROKAR_LIPOPROTEIN"/>
    <property type="match status" value="1"/>
</dbReference>
<organism evidence="4 5">
    <name type="scientific">Hyphomonas atlantica</name>
    <dbReference type="NCBI Taxonomy" id="1280948"/>
    <lineage>
        <taxon>Bacteria</taxon>
        <taxon>Pseudomonadati</taxon>
        <taxon>Pseudomonadota</taxon>
        <taxon>Alphaproteobacteria</taxon>
        <taxon>Hyphomonadales</taxon>
        <taxon>Hyphomonadaceae</taxon>
        <taxon>Hyphomonas</taxon>
    </lineage>
</organism>
<evidence type="ECO:0008006" key="6">
    <source>
        <dbReference type="Google" id="ProtNLM"/>
    </source>
</evidence>
<evidence type="ECO:0000313" key="4">
    <source>
        <dbReference type="EMBL" id="KCZ61412.1"/>
    </source>
</evidence>
<dbReference type="STRING" id="1280948.HY36_16705"/>
<dbReference type="AlphaFoldDB" id="A0A059E1L1"/>
<dbReference type="Pfam" id="PF07632">
    <property type="entry name" value="Sde182_NH-like"/>
    <property type="match status" value="1"/>
</dbReference>
<evidence type="ECO:0000259" key="3">
    <source>
        <dbReference type="Pfam" id="PF21027"/>
    </source>
</evidence>
<dbReference type="eggNOG" id="COG5297">
    <property type="taxonomic scope" value="Bacteria"/>
</dbReference>
<dbReference type="Proteomes" id="UP000024547">
    <property type="component" value="Unassembled WGS sequence"/>
</dbReference>
<dbReference type="Gene3D" id="2.60.40.10">
    <property type="entry name" value="Immunoglobulins"/>
    <property type="match status" value="1"/>
</dbReference>
<protein>
    <recommendedName>
        <fullName evidence="6">DUF1593 domain-containing protein</fullName>
    </recommendedName>
</protein>
<feature type="domain" description="Cellulose-binding Sde182 C-terminal" evidence="3">
    <location>
        <begin position="415"/>
        <end position="495"/>
    </location>
</feature>
<name>A0A059E1L1_9PROT</name>
<dbReference type="Pfam" id="PF21027">
    <property type="entry name" value="Sde0182_C"/>
    <property type="match status" value="1"/>
</dbReference>